<evidence type="ECO:0000313" key="5">
    <source>
        <dbReference type="EMBL" id="MBV7392148.1"/>
    </source>
</evidence>
<protein>
    <submittedName>
        <fullName evidence="5">PRD domain-containing protein</fullName>
    </submittedName>
</protein>
<dbReference type="PROSITE" id="PS51372">
    <property type="entry name" value="PRD_2"/>
    <property type="match status" value="2"/>
</dbReference>
<sequence length="495" mass="57328">MQLSKKESSLIEIFLSTKKILTAQEIADNLRISTKTVYRLVKKINELSSNGPVIETQTGKGLSLNYKRYLKVINEQENTQEDNAEGRRNRILLELLFKSPHPMDIQTLYEVQFVSNELIIKDIEKMRETVKPYQLAIKKKRNLVSLVGSEKEIRHLSYKLISMGSFLTTETYVVNDETMNSYDADLITSLLEYIEKMVGNPIPYPYNVNIFSHIYILLSRFRKGKVANPEVSKLSELDGEEKNLIQQNQEKFEIAKKIIQRIEDYLVAEIDEIEVFYLFQYIMASRVSTNENAQAMTNESEEVTILALHLAKYLKAELNFSFIEIIDDASFLEHLRLMLYRSKNGIIVKNELIQDIRREYSEIYVALQKALDDLSSEFESLNISDDEIGFLVLYFAQILEKKRFQRRVLIMCSSGVGTSELLKIKVQRAFPDLDIVDVVSLNQYKKNYEKLGKESFDFILTTVSLDNKSNVPSLLVNFMFTQRDQENVAKLLEGL</sequence>
<dbReference type="Proteomes" id="UP000774130">
    <property type="component" value="Unassembled WGS sequence"/>
</dbReference>
<dbReference type="InterPro" id="IPR011608">
    <property type="entry name" value="PRD"/>
</dbReference>
<evidence type="ECO:0000256" key="1">
    <source>
        <dbReference type="ARBA" id="ARBA00023015"/>
    </source>
</evidence>
<dbReference type="RefSeq" id="WP_218327362.1">
    <property type="nucleotide sequence ID" value="NZ_JAHUZB010000008.1"/>
</dbReference>
<dbReference type="PROSITE" id="PS51099">
    <property type="entry name" value="PTS_EIIB_TYPE_2"/>
    <property type="match status" value="1"/>
</dbReference>
<dbReference type="InterPro" id="IPR050661">
    <property type="entry name" value="BglG_antiterminators"/>
</dbReference>
<comment type="caution">
    <text evidence="5">The sequence shown here is derived from an EMBL/GenBank/DDBJ whole genome shotgun (WGS) entry which is preliminary data.</text>
</comment>
<keyword evidence="6" id="KW-1185">Reference proteome</keyword>
<dbReference type="InterPro" id="IPR013196">
    <property type="entry name" value="HTH_11"/>
</dbReference>
<keyword evidence="1" id="KW-0805">Transcription regulation</keyword>
<dbReference type="EMBL" id="JAHUZB010000008">
    <property type="protein sequence ID" value="MBV7392148.1"/>
    <property type="molecule type" value="Genomic_DNA"/>
</dbReference>
<dbReference type="Pfam" id="PF00874">
    <property type="entry name" value="PRD"/>
    <property type="match status" value="2"/>
</dbReference>
<feature type="domain" description="PRD" evidence="4">
    <location>
        <begin position="178"/>
        <end position="292"/>
    </location>
</feature>
<accession>A0ABS6TGT6</accession>
<evidence type="ECO:0000256" key="2">
    <source>
        <dbReference type="ARBA" id="ARBA00023163"/>
    </source>
</evidence>
<organism evidence="5 6">
    <name type="scientific">Enterococcus alishanensis</name>
    <dbReference type="NCBI Taxonomy" id="1303817"/>
    <lineage>
        <taxon>Bacteria</taxon>
        <taxon>Bacillati</taxon>
        <taxon>Bacillota</taxon>
        <taxon>Bacilli</taxon>
        <taxon>Lactobacillales</taxon>
        <taxon>Enterococcaceae</taxon>
        <taxon>Enterococcus</taxon>
    </lineage>
</organism>
<dbReference type="InterPro" id="IPR007737">
    <property type="entry name" value="Mga_HTH"/>
</dbReference>
<dbReference type="Pfam" id="PF05043">
    <property type="entry name" value="Mga"/>
    <property type="match status" value="1"/>
</dbReference>
<dbReference type="CDD" id="cd05568">
    <property type="entry name" value="PTS_IIB_bgl_like"/>
    <property type="match status" value="1"/>
</dbReference>
<dbReference type="InterPro" id="IPR013011">
    <property type="entry name" value="PTS_EIIB_2"/>
</dbReference>
<dbReference type="PANTHER" id="PTHR30185:SF18">
    <property type="entry name" value="TRANSCRIPTIONAL REGULATOR MTLR"/>
    <property type="match status" value="1"/>
</dbReference>
<evidence type="ECO:0000259" key="4">
    <source>
        <dbReference type="PROSITE" id="PS51372"/>
    </source>
</evidence>
<gene>
    <name evidence="5" type="ORF">KUA55_15805</name>
</gene>
<name>A0ABS6TGT6_9ENTE</name>
<keyword evidence="2" id="KW-0804">Transcription</keyword>
<reference evidence="5 6" key="1">
    <citation type="submission" date="2021-06" db="EMBL/GenBank/DDBJ databases">
        <title>Enterococcus alishanensis sp. nov., a novel lactic acid bacterium isolated from fresh coffee beans.</title>
        <authorList>
            <person name="Chen Y.-S."/>
        </authorList>
    </citation>
    <scope>NUCLEOTIDE SEQUENCE [LARGE SCALE GENOMIC DNA]</scope>
    <source>
        <strain evidence="5 6">ALS3</strain>
    </source>
</reference>
<evidence type="ECO:0000313" key="6">
    <source>
        <dbReference type="Proteomes" id="UP000774130"/>
    </source>
</evidence>
<dbReference type="PANTHER" id="PTHR30185">
    <property type="entry name" value="CRYPTIC BETA-GLUCOSIDE BGL OPERON ANTITERMINATOR"/>
    <property type="match status" value="1"/>
</dbReference>
<feature type="domain" description="PRD" evidence="4">
    <location>
        <begin position="298"/>
        <end position="405"/>
    </location>
</feature>
<proteinExistence type="predicted"/>
<feature type="domain" description="PTS EIIB type-2" evidence="3">
    <location>
        <begin position="406"/>
        <end position="495"/>
    </location>
</feature>
<dbReference type="Pfam" id="PF08279">
    <property type="entry name" value="HTH_11"/>
    <property type="match status" value="1"/>
</dbReference>
<evidence type="ECO:0000259" key="3">
    <source>
        <dbReference type="PROSITE" id="PS51099"/>
    </source>
</evidence>